<dbReference type="RefSeq" id="WP_023859302.1">
    <property type="nucleotide sequence ID" value="NZ_AWWH01000066.1"/>
</dbReference>
<dbReference type="EMBL" id="AWWH01000066">
    <property type="protein sequence ID" value="ETA74587.1"/>
    <property type="molecule type" value="Genomic_DNA"/>
</dbReference>
<keyword evidence="2" id="KW-1133">Transmembrane helix</keyword>
<evidence type="ECO:0000256" key="2">
    <source>
        <dbReference type="SAM" id="Phobius"/>
    </source>
</evidence>
<feature type="transmembrane region" description="Helical" evidence="2">
    <location>
        <begin position="134"/>
        <end position="154"/>
    </location>
</feature>
<feature type="transmembrane region" description="Helical" evidence="2">
    <location>
        <begin position="237"/>
        <end position="257"/>
    </location>
</feature>
<protein>
    <submittedName>
        <fullName evidence="3">Multidrug ABC transporter permease/ATP-binding protein</fullName>
    </submittedName>
</protein>
<keyword evidence="4" id="KW-1185">Reference proteome</keyword>
<reference evidence="3 4" key="1">
    <citation type="journal article" date="2014" name="Genome Announc.">
        <title>The Genome of the Predominant Equine Lactobacillus Species, Lactobacillus equi, Is Reflective of Its Lifestyle Adaptations to an Herbivorous Host.</title>
        <authorList>
            <person name="O'Donnell M.M."/>
            <person name="Harris H.M."/>
            <person name="O'Toole P.W."/>
            <person name="Ross R.P."/>
        </authorList>
    </citation>
    <scope>NUCLEOTIDE SEQUENCE [LARGE SCALE GENOMIC DNA]</scope>
    <source>
        <strain evidence="3 4">DPC 6820</strain>
    </source>
</reference>
<evidence type="ECO:0000256" key="1">
    <source>
        <dbReference type="SAM" id="MobiDB-lite"/>
    </source>
</evidence>
<accession>V7HXG8</accession>
<dbReference type="PATRIC" id="fig|1392007.3.peg.600"/>
<keyword evidence="2" id="KW-0472">Membrane</keyword>
<feature type="transmembrane region" description="Helical" evidence="2">
    <location>
        <begin position="263"/>
        <end position="283"/>
    </location>
</feature>
<keyword evidence="2" id="KW-0812">Transmembrane</keyword>
<proteinExistence type="predicted"/>
<feature type="transmembrane region" description="Helical" evidence="2">
    <location>
        <begin position="350"/>
        <end position="371"/>
    </location>
</feature>
<feature type="compositionally biased region" description="Low complexity" evidence="1">
    <location>
        <begin position="401"/>
        <end position="419"/>
    </location>
</feature>
<feature type="transmembrane region" description="Helical" evidence="2">
    <location>
        <begin position="27"/>
        <end position="48"/>
    </location>
</feature>
<dbReference type="AlphaFoldDB" id="V7HXG8"/>
<keyword evidence="3" id="KW-0547">Nucleotide-binding</keyword>
<evidence type="ECO:0000313" key="3">
    <source>
        <dbReference type="EMBL" id="ETA74587.1"/>
    </source>
</evidence>
<feature type="transmembrane region" description="Helical" evidence="2">
    <location>
        <begin position="97"/>
        <end position="114"/>
    </location>
</feature>
<feature type="region of interest" description="Disordered" evidence="1">
    <location>
        <begin position="397"/>
        <end position="444"/>
    </location>
</feature>
<gene>
    <name evidence="3" type="ORF">LEQ_0452</name>
</gene>
<name>V7HXG8_9LACO</name>
<evidence type="ECO:0000313" key="4">
    <source>
        <dbReference type="Proteomes" id="UP000018559"/>
    </source>
</evidence>
<comment type="caution">
    <text evidence="3">The sequence shown here is derived from an EMBL/GenBank/DDBJ whole genome shotgun (WGS) entry which is preliminary data.</text>
</comment>
<feature type="transmembrane region" description="Helical" evidence="2">
    <location>
        <begin position="166"/>
        <end position="188"/>
    </location>
</feature>
<feature type="transmembrane region" description="Helical" evidence="2">
    <location>
        <begin position="68"/>
        <end position="85"/>
    </location>
</feature>
<dbReference type="Proteomes" id="UP000018559">
    <property type="component" value="Unassembled WGS sequence"/>
</dbReference>
<keyword evidence="3" id="KW-0067">ATP-binding</keyword>
<dbReference type="GO" id="GO:0005524">
    <property type="term" value="F:ATP binding"/>
    <property type="evidence" value="ECO:0007669"/>
    <property type="project" value="UniProtKB-KW"/>
</dbReference>
<organism evidence="3 4">
    <name type="scientific">Ligilactobacillus equi DPC 6820</name>
    <dbReference type="NCBI Taxonomy" id="1392007"/>
    <lineage>
        <taxon>Bacteria</taxon>
        <taxon>Bacillati</taxon>
        <taxon>Bacillota</taxon>
        <taxon>Bacilli</taxon>
        <taxon>Lactobacillales</taxon>
        <taxon>Lactobacillaceae</taxon>
        <taxon>Ligilactobacillus</taxon>
    </lineage>
</organism>
<feature type="transmembrane region" description="Helical" evidence="2">
    <location>
        <begin position="311"/>
        <end position="330"/>
    </location>
</feature>
<feature type="compositionally biased region" description="Basic residues" evidence="1">
    <location>
        <begin position="420"/>
        <end position="444"/>
    </location>
</feature>
<feature type="transmembrane region" description="Helical" evidence="2">
    <location>
        <begin position="208"/>
        <end position="225"/>
    </location>
</feature>
<sequence length="444" mass="50815">MRKFKVPKIHFYVRQNVLQILESGARYTLILFLAFFPTLMVANYLNAISLTVKASNKQLLNTYNLVDLLTRFSVLVLGIVGYKVMTRLKLKKRFTKIILAFLVVIAIVSVYTWVTNNIWNLFNSGMTNLFIYTIYQTLYTFSATGIIFVLSVALKNIITGIQKFRVVKIVLFYLGLVLSLIETGMITFSSHVYGKKEVGEGYVMTHLYRFQLLLLALILSAYVFYGLNKIKQKKTLVYFGVLTLSILGGTISGLFLWKQHILLNYFLLTFFGIVSLIPILKGITSIRFSPKELTNLDLYAPLKNNLKENSIAIALFIASLMGAYLILWLGQLYFAFVTKTFADFTPNMSYLLYFVNSLFSGLAVAIIYLAIKYVRARSQVRVIKHRSLRSAKKFTGYRNLSSNSNSQQQKQKGTQSTQKSSKKPSIKYKNRKKHTKKRREVNAN</sequence>